<dbReference type="RefSeq" id="WP_052454324.1">
    <property type="nucleotide sequence ID" value="NZ_CP009313.1"/>
</dbReference>
<feature type="region of interest" description="Disordered" evidence="1">
    <location>
        <begin position="340"/>
        <end position="378"/>
    </location>
</feature>
<keyword evidence="2" id="KW-0472">Membrane</keyword>
<keyword evidence="2" id="KW-0812">Transmembrane</keyword>
<keyword evidence="2" id="KW-1133">Transmembrane helix</keyword>
<name>A0A5P2WAN8_9ACTN</name>
<proteinExistence type="predicted"/>
<evidence type="ECO:0000256" key="1">
    <source>
        <dbReference type="SAM" id="MobiDB-lite"/>
    </source>
</evidence>
<dbReference type="KEGG" id="snq:CP978_27925"/>
<dbReference type="EMBL" id="CP023747">
    <property type="protein sequence ID" value="QEV41881.1"/>
    <property type="molecule type" value="Genomic_DNA"/>
</dbReference>
<sequence length="378" mass="40460">MRHTDPFVWFHQHSDAVFRWLGIAGAVLLCFLLLRMWAMRWGGWRKAWARLLRELSLTVHAFAEPVRAWLRYRSTLRMLVRRLGTPAVWRDAERALAAARVAAAPDRPYAALVGTGTVTVLLAGPDDPEPWTVTRAELPPVTPEAADARPLVVAIGAMEHGAERQCAFLDLAVGPPVVSVTGDERASRALLQAVTAQLDMRLPDRLVVVAEGVHRNHPGLPVRDAYREARKTPPRLGLVPVLVSAGLPDPLPPELAAPPGEAPALRALILGPGRGYVRGLLTEPYGRVAVTGTPLLARCDALGRAVARVLDTVPPVLAPAPAAEAATGQSVDELFAEAEEAAPVFRSGPAKTAAPVPAAPARPTETTEPTQAPKRTAT</sequence>
<dbReference type="Proteomes" id="UP000325763">
    <property type="component" value="Chromosome"/>
</dbReference>
<dbReference type="OrthoDB" id="4072247at2"/>
<protein>
    <submittedName>
        <fullName evidence="3">Uncharacterized protein</fullName>
    </submittedName>
</protein>
<feature type="compositionally biased region" description="Low complexity" evidence="1">
    <location>
        <begin position="349"/>
        <end position="378"/>
    </location>
</feature>
<evidence type="ECO:0000313" key="4">
    <source>
        <dbReference type="Proteomes" id="UP000325763"/>
    </source>
</evidence>
<feature type="transmembrane region" description="Helical" evidence="2">
    <location>
        <begin position="20"/>
        <end position="38"/>
    </location>
</feature>
<reference evidence="3 4" key="1">
    <citation type="submission" date="2017-09" db="EMBL/GenBank/DDBJ databases">
        <title>Streptomyces genome completion.</title>
        <authorList>
            <person name="Lee N."/>
            <person name="Cho B.-K."/>
        </authorList>
    </citation>
    <scope>NUCLEOTIDE SEQUENCE [LARGE SCALE GENOMIC DNA]</scope>
    <source>
        <strain evidence="3 4">ATCC 14899</strain>
    </source>
</reference>
<organism evidence="3 4">
    <name type="scientific">Streptomyces nodosus</name>
    <dbReference type="NCBI Taxonomy" id="40318"/>
    <lineage>
        <taxon>Bacteria</taxon>
        <taxon>Bacillati</taxon>
        <taxon>Actinomycetota</taxon>
        <taxon>Actinomycetes</taxon>
        <taxon>Kitasatosporales</taxon>
        <taxon>Streptomycetaceae</taxon>
        <taxon>Streptomyces</taxon>
    </lineage>
</organism>
<accession>A0A5P2WAN8</accession>
<evidence type="ECO:0000313" key="3">
    <source>
        <dbReference type="EMBL" id="QEV41881.1"/>
    </source>
</evidence>
<evidence type="ECO:0000256" key="2">
    <source>
        <dbReference type="SAM" id="Phobius"/>
    </source>
</evidence>
<gene>
    <name evidence="3" type="ORF">CP978_27925</name>
</gene>
<dbReference type="AlphaFoldDB" id="A0A5P2WAN8"/>